<dbReference type="SUPFAM" id="SSF48371">
    <property type="entry name" value="ARM repeat"/>
    <property type="match status" value="1"/>
</dbReference>
<dbReference type="AlphaFoldDB" id="A0A3E1K9E8"/>
<keyword evidence="18" id="KW-1185">Reference proteome</keyword>
<dbReference type="EMBL" id="QUZK01000032">
    <property type="protein sequence ID" value="RFF30741.1"/>
    <property type="molecule type" value="Genomic_DNA"/>
</dbReference>
<evidence type="ECO:0000256" key="13">
    <source>
        <dbReference type="PIRSR" id="PIRSR634015-2"/>
    </source>
</evidence>
<keyword evidence="6" id="KW-0963">Cytoplasm</keyword>
<evidence type="ECO:0000256" key="12">
    <source>
        <dbReference type="PIRSR" id="PIRSR634015-1"/>
    </source>
</evidence>
<evidence type="ECO:0000256" key="11">
    <source>
        <dbReference type="ARBA" id="ARBA00023049"/>
    </source>
</evidence>
<feature type="binding site" evidence="13">
    <location>
        <begin position="589"/>
        <end position="591"/>
    </location>
    <ligand>
        <name>a peptide</name>
        <dbReference type="ChEBI" id="CHEBI:60466"/>
    </ligand>
</feature>
<dbReference type="Gene3D" id="3.30.2010.30">
    <property type="match status" value="1"/>
</dbReference>
<dbReference type="InterPro" id="IPR027268">
    <property type="entry name" value="Peptidase_M4/M1_CTD_sf"/>
</dbReference>
<dbReference type="Gene3D" id="1.10.390.10">
    <property type="entry name" value="Neutral Protease Domain 2"/>
    <property type="match status" value="1"/>
</dbReference>
<keyword evidence="11" id="KW-0482">Metalloprotease</keyword>
<name>A0A3E1K9E8_9GAMM</name>
<dbReference type="PRINTS" id="PR00756">
    <property type="entry name" value="ALADIPTASE"/>
</dbReference>
<feature type="signal peptide" evidence="15">
    <location>
        <begin position="1"/>
        <end position="19"/>
    </location>
</feature>
<keyword evidence="9" id="KW-0378">Hydrolase</keyword>
<feature type="binding site" evidence="13">
    <location>
        <begin position="300"/>
        <end position="305"/>
    </location>
    <ligand>
        <name>a peptide</name>
        <dbReference type="ChEBI" id="CHEBI:60466"/>
    </ligand>
</feature>
<dbReference type="OrthoDB" id="100605at2"/>
<evidence type="ECO:0000256" key="2">
    <source>
        <dbReference type="ARBA" id="ARBA00004496"/>
    </source>
</evidence>
<dbReference type="PANTHER" id="PTHR45726">
    <property type="entry name" value="LEUKOTRIENE A-4 HYDROLASE"/>
    <property type="match status" value="1"/>
</dbReference>
<evidence type="ECO:0000256" key="3">
    <source>
        <dbReference type="ARBA" id="ARBA00010136"/>
    </source>
</evidence>
<dbReference type="InterPro" id="IPR042097">
    <property type="entry name" value="Aminopeptidase_N-like_N_sf"/>
</dbReference>
<dbReference type="EC" id="3.4.11.2" evidence="4"/>
<dbReference type="GO" id="GO:0008270">
    <property type="term" value="F:zinc ion binding"/>
    <property type="evidence" value="ECO:0007669"/>
    <property type="project" value="InterPro"/>
</dbReference>
<dbReference type="FunFam" id="3.30.2010.30:FF:000001">
    <property type="entry name" value="Leukotriene A(4) hydrolase"/>
    <property type="match status" value="1"/>
</dbReference>
<evidence type="ECO:0000256" key="14">
    <source>
        <dbReference type="PIRSR" id="PIRSR634015-3"/>
    </source>
</evidence>
<dbReference type="Pfam" id="PF01433">
    <property type="entry name" value="Peptidase_M1"/>
    <property type="match status" value="1"/>
</dbReference>
<dbReference type="PROSITE" id="PS51257">
    <property type="entry name" value="PROKAR_LIPOPROTEIN"/>
    <property type="match status" value="1"/>
</dbReference>
<dbReference type="InterPro" id="IPR045357">
    <property type="entry name" value="Aminopeptidase_N-like_N"/>
</dbReference>
<dbReference type="PANTHER" id="PTHR45726:SF3">
    <property type="entry name" value="LEUKOTRIENE A-4 HYDROLASE"/>
    <property type="match status" value="1"/>
</dbReference>
<dbReference type="InterPro" id="IPR049980">
    <property type="entry name" value="LTA4H_cat"/>
</dbReference>
<feature type="active site" description="Proton acceptor" evidence="12">
    <location>
        <position position="330"/>
    </location>
</feature>
<evidence type="ECO:0000256" key="7">
    <source>
        <dbReference type="ARBA" id="ARBA00022670"/>
    </source>
</evidence>
<dbReference type="Gene3D" id="2.60.40.1730">
    <property type="entry name" value="tricorn interacting facor f3 domain"/>
    <property type="match status" value="1"/>
</dbReference>
<dbReference type="SUPFAM" id="SSF63737">
    <property type="entry name" value="Leukotriene A4 hydrolase N-terminal domain"/>
    <property type="match status" value="1"/>
</dbReference>
<evidence type="ECO:0000256" key="6">
    <source>
        <dbReference type="ARBA" id="ARBA00022490"/>
    </source>
</evidence>
<proteinExistence type="inferred from homology"/>
<dbReference type="InterPro" id="IPR014782">
    <property type="entry name" value="Peptidase_M1_dom"/>
</dbReference>
<dbReference type="RefSeq" id="WP_116650370.1">
    <property type="nucleotide sequence ID" value="NZ_QUZK01000032.1"/>
</dbReference>
<gene>
    <name evidence="17" type="ORF">DZC52_06755</name>
</gene>
<dbReference type="InterPro" id="IPR034015">
    <property type="entry name" value="M1_LTA4H"/>
</dbReference>
<feature type="binding site" evidence="14">
    <location>
        <position position="352"/>
    </location>
    <ligand>
        <name>Zn(2+)</name>
        <dbReference type="ChEBI" id="CHEBI:29105"/>
        <note>catalytic</note>
    </ligand>
</feature>
<feature type="active site" description="Proton donor" evidence="12">
    <location>
        <position position="415"/>
    </location>
</feature>
<dbReference type="GO" id="GO:0006508">
    <property type="term" value="P:proteolysis"/>
    <property type="evidence" value="ECO:0007669"/>
    <property type="project" value="UniProtKB-KW"/>
</dbReference>
<feature type="chain" id="PRO_5017781594" description="Aminopeptidase N" evidence="15">
    <location>
        <begin position="20"/>
        <end position="637"/>
    </location>
</feature>
<dbReference type="Proteomes" id="UP000260351">
    <property type="component" value="Unassembled WGS sequence"/>
</dbReference>
<comment type="catalytic activity">
    <reaction evidence="1">
        <text>Release of an N-terminal amino acid, Xaa-|-Yaa- from a peptide, amide or arylamide. Xaa is preferably Ala, but may be most amino acids including Pro (slow action). When a terminal hydrophobic residue is followed by a prolyl residue, the two may be released as an intact Xaa-Pro dipeptide.</text>
        <dbReference type="EC" id="3.4.11.2"/>
    </reaction>
</comment>
<organism evidence="17 18">
    <name type="scientific">Wenzhouxiangella sediminis</name>
    <dbReference type="NCBI Taxonomy" id="1792836"/>
    <lineage>
        <taxon>Bacteria</taxon>
        <taxon>Pseudomonadati</taxon>
        <taxon>Pseudomonadota</taxon>
        <taxon>Gammaproteobacteria</taxon>
        <taxon>Chromatiales</taxon>
        <taxon>Wenzhouxiangellaceae</taxon>
        <taxon>Wenzhouxiangella</taxon>
    </lineage>
</organism>
<dbReference type="Gene3D" id="1.25.40.320">
    <property type="entry name" value="Peptidase M1, leukotriene A4 hydrolase/aminopeptidase C-terminal domain"/>
    <property type="match status" value="1"/>
</dbReference>
<evidence type="ECO:0000256" key="8">
    <source>
        <dbReference type="ARBA" id="ARBA00022723"/>
    </source>
</evidence>
<comment type="subcellular location">
    <subcellularLocation>
        <location evidence="2">Cytoplasm</location>
    </subcellularLocation>
</comment>
<accession>A0A3E1K9E8</accession>
<dbReference type="GO" id="GO:0008237">
    <property type="term" value="F:metallopeptidase activity"/>
    <property type="evidence" value="ECO:0007669"/>
    <property type="project" value="UniProtKB-KW"/>
</dbReference>
<feature type="binding site" evidence="14">
    <location>
        <position position="333"/>
    </location>
    <ligand>
        <name>Zn(2+)</name>
        <dbReference type="ChEBI" id="CHEBI:29105"/>
        <note>catalytic</note>
    </ligand>
</feature>
<dbReference type="InterPro" id="IPR016024">
    <property type="entry name" value="ARM-type_fold"/>
</dbReference>
<dbReference type="InterPro" id="IPR001930">
    <property type="entry name" value="Peptidase_M1"/>
</dbReference>
<dbReference type="GO" id="GO:0005737">
    <property type="term" value="C:cytoplasm"/>
    <property type="evidence" value="ECO:0007669"/>
    <property type="project" value="UniProtKB-SubCell"/>
</dbReference>
<reference evidence="17 18" key="1">
    <citation type="submission" date="2018-08" db="EMBL/GenBank/DDBJ databases">
        <title>Wenzhouxiangella salilacus sp. nov., a novel bacterium isolated from a saline lake in Xinjiang Province, China.</title>
        <authorList>
            <person name="Han S."/>
        </authorList>
    </citation>
    <scope>NUCLEOTIDE SEQUENCE [LARGE SCALE GENOMIC DNA]</scope>
    <source>
        <strain evidence="17 18">XDB06</strain>
    </source>
</reference>
<dbReference type="InterPro" id="IPR038502">
    <property type="entry name" value="M1_LTA-4_hydro/amino_C_sf"/>
</dbReference>
<dbReference type="CDD" id="cd09599">
    <property type="entry name" value="M1_LTA4H"/>
    <property type="match status" value="1"/>
</dbReference>
<evidence type="ECO:0000256" key="15">
    <source>
        <dbReference type="SAM" id="SignalP"/>
    </source>
</evidence>
<protein>
    <recommendedName>
        <fullName evidence="5">Aminopeptidase N</fullName>
        <ecNumber evidence="4">3.4.11.2</ecNumber>
    </recommendedName>
</protein>
<evidence type="ECO:0000259" key="16">
    <source>
        <dbReference type="SMART" id="SM01263"/>
    </source>
</evidence>
<dbReference type="InterPro" id="IPR015211">
    <property type="entry name" value="Peptidase_M1_C"/>
</dbReference>
<dbReference type="SUPFAM" id="SSF55486">
    <property type="entry name" value="Metalloproteases ('zincins'), catalytic domain"/>
    <property type="match status" value="1"/>
</dbReference>
<dbReference type="SMART" id="SM01263">
    <property type="entry name" value="Leuk-A4-hydro_C"/>
    <property type="match status" value="1"/>
</dbReference>
<comment type="similarity">
    <text evidence="3">Belongs to the peptidase M1 family.</text>
</comment>
<keyword evidence="7" id="KW-0645">Protease</keyword>
<evidence type="ECO:0000256" key="5">
    <source>
        <dbReference type="ARBA" id="ARBA00015611"/>
    </source>
</evidence>
<comment type="caution">
    <text evidence="17">The sequence shown here is derived from an EMBL/GenBank/DDBJ whole genome shotgun (WGS) entry which is preliminary data.</text>
</comment>
<evidence type="ECO:0000256" key="4">
    <source>
        <dbReference type="ARBA" id="ARBA00012564"/>
    </source>
</evidence>
<dbReference type="GO" id="GO:0016285">
    <property type="term" value="F:alanyl aminopeptidase activity"/>
    <property type="evidence" value="ECO:0007669"/>
    <property type="project" value="UniProtKB-EC"/>
</dbReference>
<dbReference type="Pfam" id="PF09127">
    <property type="entry name" value="Leuk-A4-hydro_C"/>
    <property type="match status" value="1"/>
</dbReference>
<feature type="domain" description="Peptidase M1 leukotriene A4 hydrolase/aminopeptidase C-terminal" evidence="16">
    <location>
        <begin position="494"/>
        <end position="633"/>
    </location>
</feature>
<evidence type="ECO:0000256" key="1">
    <source>
        <dbReference type="ARBA" id="ARBA00000098"/>
    </source>
</evidence>
<keyword evidence="10 14" id="KW-0862">Zinc</keyword>
<keyword evidence="15" id="KW-0732">Signal</keyword>
<evidence type="ECO:0000313" key="18">
    <source>
        <dbReference type="Proteomes" id="UP000260351"/>
    </source>
</evidence>
<evidence type="ECO:0000256" key="9">
    <source>
        <dbReference type="ARBA" id="ARBA00022801"/>
    </source>
</evidence>
<evidence type="ECO:0000313" key="17">
    <source>
        <dbReference type="EMBL" id="RFF30741.1"/>
    </source>
</evidence>
<feature type="binding site" evidence="13">
    <location>
        <begin position="172"/>
        <end position="174"/>
    </location>
    <ligand>
        <name>a peptide</name>
        <dbReference type="ChEBI" id="CHEBI:60466"/>
    </ligand>
</feature>
<feature type="binding site" evidence="14">
    <location>
        <position position="329"/>
    </location>
    <ligand>
        <name>Zn(2+)</name>
        <dbReference type="ChEBI" id="CHEBI:29105"/>
        <note>catalytic</note>
    </ligand>
</feature>
<sequence>MTGKFYGWPLAALSILLLAACQSEGPGAALEPAEEWEVHTGTDPHSFAEYEKVRVEHLRLDLDADMDAHVLSGHVTLELERLDPDHPRLVLDTRNLEIRDVTAPESGGNFRPLSWRLAEAHDDADLGSPLIIALPEGVETVRIDYASSPDAFGLQWLDGEQTSSGEPFMFSQSQPHYARTWVPLQDTPAVRYTFDATVRVPENLMAVMGAGGNAFERNDRGEYSFHMPQPVPSYLMAIAVGDLEFAEIGPRSGVYAEPQWIEAAAEEFDVLEEMIDIGVDLYGEYRWGRYDLLVLPPSFPFGGMENPRLSFVTPTIIAGDGSLLALVAHELAHSWSGNLVTNAAWRDLWLNEGFTVYFESRIMEALYGERIADMLAVLEWQDLKAELETARDGMASLVLDIDEQDPEKAFTGVPYAKGRFFLDWIEHRVGREAIDTFLRAYFDEFAFESITTNTFREYLRDNLVAKHSEALSMEEVDQWLYQPGLPEYAVAPESDAFERVDAWRERWLTGDVSTEELPGGEWSVHEWLHFLIGLEDSLDVERMAALDEAFELTGSGNYEILFQWLMRSIETRYEPGIERLETFLLNVGRNKFTRPLYSALADTDWGREWAIEVYERAKPGYHPLTRQASERALGLEG</sequence>
<evidence type="ECO:0000256" key="10">
    <source>
        <dbReference type="ARBA" id="ARBA00022833"/>
    </source>
</evidence>
<dbReference type="Pfam" id="PF17900">
    <property type="entry name" value="Peptidase_M1_N"/>
    <property type="match status" value="1"/>
</dbReference>
<keyword evidence="8 14" id="KW-0479">Metal-binding</keyword>
<comment type="cofactor">
    <cofactor evidence="14">
        <name>Zn(2+)</name>
        <dbReference type="ChEBI" id="CHEBI:29105"/>
    </cofactor>
    <text evidence="14">Binds 1 zinc ion per subunit.</text>
</comment>